<evidence type="ECO:0000313" key="4">
    <source>
        <dbReference type="EMBL" id="CDS86755.1"/>
    </source>
</evidence>
<dbReference type="EMBL" id="CAADAN010000007">
    <property type="protein sequence ID" value="VFD32756.1"/>
    <property type="molecule type" value="Genomic_DNA"/>
</dbReference>
<dbReference type="Gene3D" id="3.40.50.720">
    <property type="entry name" value="NAD(P)-binding Rossmann-like Domain"/>
    <property type="match status" value="1"/>
</dbReference>
<dbReference type="SUPFAM" id="SSF55347">
    <property type="entry name" value="Glyceraldehyde-3-phosphate dehydrogenase-like, C-terminal domain"/>
    <property type="match status" value="1"/>
</dbReference>
<dbReference type="SUPFAM" id="SSF51735">
    <property type="entry name" value="NAD(P)-binding Rossmann-fold domains"/>
    <property type="match status" value="1"/>
</dbReference>
<name>A0A031WFE4_CLODI</name>
<accession>A0A031WFE4</accession>
<dbReference type="PANTHER" id="PTHR43377">
    <property type="entry name" value="BILIVERDIN REDUCTASE A"/>
    <property type="match status" value="1"/>
</dbReference>
<evidence type="ECO:0000313" key="6">
    <source>
        <dbReference type="EMBL" id="HBH1541189.1"/>
    </source>
</evidence>
<evidence type="ECO:0000259" key="2">
    <source>
        <dbReference type="Pfam" id="PF22725"/>
    </source>
</evidence>
<dbReference type="InterPro" id="IPR055170">
    <property type="entry name" value="GFO_IDH_MocA-like_dom"/>
</dbReference>
<dbReference type="PANTHER" id="PTHR43377:SF2">
    <property type="entry name" value="BINDING ROSSMANN FOLD OXIDOREDUCTASE, PUTATIVE (AFU_ORTHOLOGUE AFUA_4G00560)-RELATED"/>
    <property type="match status" value="1"/>
</dbReference>
<dbReference type="InterPro" id="IPR036291">
    <property type="entry name" value="NAD(P)-bd_dom_sf"/>
</dbReference>
<evidence type="ECO:0000313" key="3">
    <source>
        <dbReference type="EMBL" id="CDS86276.1"/>
    </source>
</evidence>
<protein>
    <submittedName>
        <fullName evidence="6">Gfo/Idh/MocA family oxidoreductase</fullName>
    </submittedName>
    <submittedName>
        <fullName evidence="8">NAD(P)-binding oxidoreductase,GFO/IDH/MOCA family</fullName>
        <ecNumber evidence="8">1.-.-.-</ecNumber>
    </submittedName>
    <submittedName>
        <fullName evidence="3">Oxidoreductase, NAD-binding domain protein</fullName>
    </submittedName>
    <submittedName>
        <fullName evidence="4">Putative NAD(P)-binding oxidoreductase, GFO/IDH/MOCA family</fullName>
    </submittedName>
    <submittedName>
        <fullName evidence="7">Virulence factor mviM homolog</fullName>
    </submittedName>
</protein>
<evidence type="ECO:0000313" key="10">
    <source>
        <dbReference type="Proteomes" id="UP000411588"/>
    </source>
</evidence>
<dbReference type="AlphaFoldDB" id="A0A031WFE4"/>
<reference evidence="7 9" key="2">
    <citation type="submission" date="2017-02" db="EMBL/GenBank/DDBJ databases">
        <authorList>
            <consortium name="Pathogen Informatics"/>
        </authorList>
    </citation>
    <scope>NUCLEOTIDE SEQUENCE [LARGE SCALE GENOMIC DNA]</scope>
    <source>
        <strain evidence="8">Clo34</strain>
        <strain evidence="10">clo34</strain>
        <strain evidence="7 9">VRECD0157</strain>
    </source>
</reference>
<dbReference type="Gene3D" id="3.30.360.10">
    <property type="entry name" value="Dihydrodipicolinate Reductase, domain 2"/>
    <property type="match status" value="1"/>
</dbReference>
<dbReference type="RefSeq" id="WP_003438480.1">
    <property type="nucleotide sequence ID" value="NZ_AP031492.1"/>
</dbReference>
<dbReference type="Pfam" id="PF01408">
    <property type="entry name" value="GFO_IDH_MocA"/>
    <property type="match status" value="1"/>
</dbReference>
<dbReference type="Proteomes" id="UP000878956">
    <property type="component" value="Unassembled WGS sequence"/>
</dbReference>
<dbReference type="EMBL" id="LK933005">
    <property type="protein sequence ID" value="CDT20252.1"/>
    <property type="molecule type" value="Genomic_DNA"/>
</dbReference>
<evidence type="ECO:0000313" key="8">
    <source>
        <dbReference type="EMBL" id="VFD32756.1"/>
    </source>
</evidence>
<sequence length="428" mass="49129">MEKVKVAVIGAGNRGTYAYAPYIYENSDVCEIVAVAEPKKGRRELFTQKYNLDSKNVFETLEDFFKHDKMADAVIIATNDDRHYDVAKLALEKGYHVLLEKPMSNSLDGLVHIDDLCDKYKDKIFMICHVLRYSPFYNKLKEIVESKKLGELVSIQYNENIGYWHFAHSFTRGNWRNSNETSPLILAKSCHDMDILLYLVGSRCKKISAFGSLKHLNNQNASGEMAQNCLQCLVEKKCPYSAKRIYLEKDRSINRAVHINPTEENLLNILKTSPYGRCVYRCDNNVVDNMVNILQFENGVTATFNLCAFTKENGRTIKLMFSHGEVGGDLNKNEIRIKEFGKNEEIVMNPSNQQNMVEEYDRNLIAEFIKLVSNKELEKGRVAAKEAIQSHVMAFAAEYSRVSDEVVYIEEFFDSAKQMTKEIEETIF</sequence>
<dbReference type="EMBL" id="LK932509">
    <property type="protein sequence ID" value="CDS86755.1"/>
    <property type="molecule type" value="Genomic_DNA"/>
</dbReference>
<dbReference type="EMBL" id="LK932392">
    <property type="protein sequence ID" value="CDS86276.1"/>
    <property type="molecule type" value="Genomic_DNA"/>
</dbReference>
<dbReference type="Proteomes" id="UP000411588">
    <property type="component" value="Unassembled WGS sequence"/>
</dbReference>
<dbReference type="PATRIC" id="fig|1496.897.peg.1869"/>
<dbReference type="EMBL" id="FUPS01000001">
    <property type="protein sequence ID" value="SJR83548.1"/>
    <property type="molecule type" value="Genomic_DNA"/>
</dbReference>
<evidence type="ECO:0000313" key="5">
    <source>
        <dbReference type="EMBL" id="CDT20252.1"/>
    </source>
</evidence>
<evidence type="ECO:0000259" key="1">
    <source>
        <dbReference type="Pfam" id="PF01408"/>
    </source>
</evidence>
<dbReference type="Proteomes" id="UP000189137">
    <property type="component" value="Unassembled WGS sequence"/>
</dbReference>
<keyword evidence="8" id="KW-0560">Oxidoreductase</keyword>
<organism evidence="4">
    <name type="scientific">Clostridioides difficile</name>
    <name type="common">Peptoclostridium difficile</name>
    <dbReference type="NCBI Taxonomy" id="1496"/>
    <lineage>
        <taxon>Bacteria</taxon>
        <taxon>Bacillati</taxon>
        <taxon>Bacillota</taxon>
        <taxon>Clostridia</taxon>
        <taxon>Peptostreptococcales</taxon>
        <taxon>Peptostreptococcaceae</taxon>
        <taxon>Clostridioides</taxon>
    </lineage>
</organism>
<evidence type="ECO:0000313" key="7">
    <source>
        <dbReference type="EMBL" id="SJR83548.1"/>
    </source>
</evidence>
<dbReference type="EC" id="1.-.-.-" evidence="8"/>
<proteinExistence type="predicted"/>
<feature type="domain" description="GFO/IDH/MocA-like oxidoreductase" evidence="2">
    <location>
        <begin position="137"/>
        <end position="325"/>
    </location>
</feature>
<dbReference type="InterPro" id="IPR000683">
    <property type="entry name" value="Gfo/Idh/MocA-like_OxRdtase_N"/>
</dbReference>
<reference evidence="4" key="1">
    <citation type="submission" date="2014-07" db="EMBL/GenBank/DDBJ databases">
        <authorList>
            <person name="Monot Marc"/>
        </authorList>
    </citation>
    <scope>NUCLEOTIDE SEQUENCE</scope>
    <source>
        <strain evidence="5">7032989</strain>
        <strain evidence="3">7032994</strain>
    </source>
</reference>
<dbReference type="EMBL" id="DAEPXK010000005">
    <property type="protein sequence ID" value="HBH1541189.1"/>
    <property type="molecule type" value="Genomic_DNA"/>
</dbReference>
<dbReference type="GO" id="GO:0016491">
    <property type="term" value="F:oxidoreductase activity"/>
    <property type="evidence" value="ECO:0007669"/>
    <property type="project" value="UniProtKB-KW"/>
</dbReference>
<reference evidence="6" key="3">
    <citation type="journal article" date="2018" name="Genome Biol.">
        <title>SKESA: strategic k-mer extension for scrupulous assemblies.</title>
        <authorList>
            <person name="Souvorov A."/>
            <person name="Agarwala R."/>
            <person name="Lipman D.J."/>
        </authorList>
    </citation>
    <scope>NUCLEOTIDE SEQUENCE</scope>
    <source>
        <strain evidence="6">HN1000</strain>
    </source>
</reference>
<feature type="domain" description="Gfo/Idh/MocA-like oxidoreductase N-terminal" evidence="1">
    <location>
        <begin position="4"/>
        <end position="125"/>
    </location>
</feature>
<dbReference type="InterPro" id="IPR051450">
    <property type="entry name" value="Gfo/Idh/MocA_Oxidoreductases"/>
</dbReference>
<dbReference type="Pfam" id="PF22725">
    <property type="entry name" value="GFO_IDH_MocA_C3"/>
    <property type="match status" value="1"/>
</dbReference>
<gene>
    <name evidence="7" type="primary">mviM_1</name>
    <name evidence="8" type="synonym">ydgJ</name>
    <name evidence="5" type="ORF">BN1095_340125</name>
    <name evidence="4" type="ORF">BN1096_560314</name>
    <name evidence="3" type="ORF">BN1097_540317</name>
    <name evidence="6" type="ORF">KRM00_000646</name>
    <name evidence="8" type="ORF">SAMEA1402399_02205</name>
    <name evidence="7" type="ORF">SAMEA3375112_00298</name>
</gene>
<dbReference type="GO" id="GO:0000166">
    <property type="term" value="F:nucleotide binding"/>
    <property type="evidence" value="ECO:0007669"/>
    <property type="project" value="InterPro"/>
</dbReference>
<reference evidence="6" key="4">
    <citation type="submission" date="2021-06" db="EMBL/GenBank/DDBJ databases">
        <authorList>
            <consortium name="NCBI Pathogen Detection Project"/>
        </authorList>
    </citation>
    <scope>NUCLEOTIDE SEQUENCE</scope>
    <source>
        <strain evidence="6">HN1000</strain>
    </source>
</reference>
<evidence type="ECO:0000313" key="9">
    <source>
        <dbReference type="Proteomes" id="UP000189137"/>
    </source>
</evidence>